<evidence type="ECO:0000313" key="1">
    <source>
        <dbReference type="EMBL" id="KAI8431749.1"/>
    </source>
</evidence>
<evidence type="ECO:0000313" key="2">
    <source>
        <dbReference type="Proteomes" id="UP001064048"/>
    </source>
</evidence>
<accession>A0ACC0K5N4</accession>
<proteinExistence type="predicted"/>
<dbReference type="EMBL" id="CM046130">
    <property type="protein sequence ID" value="KAI8431749.1"/>
    <property type="molecule type" value="Genomic_DNA"/>
</dbReference>
<name>A0ACC0K5N4_CHOFU</name>
<reference evidence="1 2" key="1">
    <citation type="journal article" date="2022" name="Genome Biol. Evol.">
        <title>The Spruce Budworm Genome: Reconstructing the Evolutionary History of Antifreeze Proteins.</title>
        <authorList>
            <person name="Beliveau C."/>
            <person name="Gagne P."/>
            <person name="Picq S."/>
            <person name="Vernygora O."/>
            <person name="Keeling C.I."/>
            <person name="Pinkney K."/>
            <person name="Doucet D."/>
            <person name="Wen F."/>
            <person name="Johnston J.S."/>
            <person name="Maaroufi H."/>
            <person name="Boyle B."/>
            <person name="Laroche J."/>
            <person name="Dewar K."/>
            <person name="Juretic N."/>
            <person name="Blackburn G."/>
            <person name="Nisole A."/>
            <person name="Brunet B."/>
            <person name="Brandao M."/>
            <person name="Lumley L."/>
            <person name="Duan J."/>
            <person name="Quan G."/>
            <person name="Lucarotti C.J."/>
            <person name="Roe A.D."/>
            <person name="Sperling F.A.H."/>
            <person name="Levesque R.C."/>
            <person name="Cusson M."/>
        </authorList>
    </citation>
    <scope>NUCLEOTIDE SEQUENCE [LARGE SCALE GENOMIC DNA]</scope>
    <source>
        <strain evidence="1">Glfc:IPQL:Cfum</strain>
    </source>
</reference>
<organism evidence="1 2">
    <name type="scientific">Choristoneura fumiferana</name>
    <name type="common">Spruce budworm moth</name>
    <name type="synonym">Archips fumiferana</name>
    <dbReference type="NCBI Taxonomy" id="7141"/>
    <lineage>
        <taxon>Eukaryota</taxon>
        <taxon>Metazoa</taxon>
        <taxon>Ecdysozoa</taxon>
        <taxon>Arthropoda</taxon>
        <taxon>Hexapoda</taxon>
        <taxon>Insecta</taxon>
        <taxon>Pterygota</taxon>
        <taxon>Neoptera</taxon>
        <taxon>Endopterygota</taxon>
        <taxon>Lepidoptera</taxon>
        <taxon>Glossata</taxon>
        <taxon>Ditrysia</taxon>
        <taxon>Tortricoidea</taxon>
        <taxon>Tortricidae</taxon>
        <taxon>Tortricinae</taxon>
        <taxon>Choristoneura</taxon>
    </lineage>
</organism>
<dbReference type="Proteomes" id="UP001064048">
    <property type="component" value="Chromosome 30"/>
</dbReference>
<gene>
    <name evidence="1" type="ORF">MSG28_016187</name>
</gene>
<sequence>MSAPYVELKKPLSEYALLCRGCLAESGEMKNMQEWGLADDFYLIAEVPKRDDVTELLCTACEESLAQCRGFRRRCQEADAFLKDTAKKKTTKSLKQETSISCILREDKLILAISANNTDSKILLPCPYATKNQCREKYLKRYLHNHLVKHHGFTEKSTIDCQYYCLYDDCSYNYNSDKSKYFSELHMMRRHPEMHEQYKKEKKAKKRLAETVTESKKVKVDDKVDYMYDSPKRSLATQTKPEDNIRNDVALPSWKLDNEAKTDEISTQTVFEDLLSLKSQTSEDDIFFSETVSLSDIQTQTFPVEFGLSKSHKETITSETQSPDLSIKETQTCGISHLEFCFSLNGQLRAEVLMPLVVKSRRSSAERDGTSYRAIVYNSTRLKIDLTWIIALIFGLVPLNIGSSHLIVYSELSKMDSQILGTSAPPISTAPLSCSIDLPTDVIEATLSPDKSGSLLSVQSAPPEQRERPHSLVLELPLAAQVGAYLSAMSPTEQEEDSLLTLSSVTARPLLAASRKLRADTPHDSVTSPPDGGYGWVVVFGAFMVQFWVAGLFKSYGVLYVEIMETFPDSSESVASWIPAALSTLCLALAPLSSALCEKYSCRLVVFVGGLFCGTGLALSYFSTGLLHLLLSFGVMTGIGGGLSTTPGIVIVSQYFDKHRALANGICVSGTAAGSFVFPMLIEKLVSMYGLHGTMLLLGGGMFHVCVSATLYRDPPCVRERATPGTTTTENTTLLNDIQEGKTESKDNRLQALFQPDAELNQKNVLLTEEAKRSDLFGEIMHPRLIEVTRQNHPLQVSDSEDSEGMDVLGVVGLPREVLRLRLRPTRSSSILHSVEDLSTDSTCVYKASRRKLSRSLYIKPPLPSRLIPKLPEPVVVKQDPEELKVQVKKKKGCVETISRYLDVSLLKSWRFGLLCASVALMSCGSPYALYYLPAYTVSAGHSKSAAGRLVAISAVLDLCGRLGLGWLCDLHLFCRRKAYILSILVAGIAVLALPSLTSWWALAVASGAYGLCLGCWFLLVPVLLADSFGTARIASSYGLVRMFQSLAAISVPPTAGLVRDVTGGYSWCFYGMGSCMVLGVLPVLAFHVCTKNEDESSVD</sequence>
<protein>
    <submittedName>
        <fullName evidence="1">Uncharacterized protein</fullName>
    </submittedName>
</protein>
<keyword evidence="2" id="KW-1185">Reference proteome</keyword>
<comment type="caution">
    <text evidence="1">The sequence shown here is derived from an EMBL/GenBank/DDBJ whole genome shotgun (WGS) entry which is preliminary data.</text>
</comment>